<proteinExistence type="predicted"/>
<reference evidence="1" key="1">
    <citation type="submission" date="2020-11" db="EMBL/GenBank/DDBJ databases">
        <authorList>
            <person name="Davenport K.M."/>
            <person name="Bickhart D.M."/>
            <person name="Smith T.P.L."/>
            <person name="Murdoch B.M."/>
            <person name="Rosen B.D."/>
        </authorList>
    </citation>
    <scope>NUCLEOTIDE SEQUENCE [LARGE SCALE GENOMIC DNA]</scope>
    <source>
        <strain evidence="1">OAR_USU_Benz2616</strain>
    </source>
</reference>
<sequence>MLACGKPGMLACWKLGLLPPPPPLLLLLLLLLGPLGPCSPGAPAAAAPADDAAKLEFSTERPLHLVSPAFLSFTIDANLATDPRFFTFLGTLSGYAVHFCQLLRTELDLWSKCITTNCRYALGQFQRSVTPGLLLFQEL</sequence>
<name>A0AC11DPJ8_SHEEP</name>
<dbReference type="Ensembl" id="ENSOART00020056878.1">
    <property type="protein sequence ID" value="ENSOARP00020046397.1"/>
    <property type="gene ID" value="ENSOARG00020013610.2"/>
</dbReference>
<reference evidence="1" key="2">
    <citation type="submission" date="2025-08" db="UniProtKB">
        <authorList>
            <consortium name="Ensembl"/>
        </authorList>
    </citation>
    <scope>IDENTIFICATION</scope>
</reference>
<organism evidence="1">
    <name type="scientific">Ovis aries</name>
    <name type="common">Sheep</name>
    <dbReference type="NCBI Taxonomy" id="9940"/>
    <lineage>
        <taxon>Eukaryota</taxon>
        <taxon>Metazoa</taxon>
        <taxon>Chordata</taxon>
        <taxon>Craniata</taxon>
        <taxon>Vertebrata</taxon>
        <taxon>Euteleostomi</taxon>
        <taxon>Mammalia</taxon>
        <taxon>Eutheria</taxon>
        <taxon>Laurasiatheria</taxon>
        <taxon>Artiodactyla</taxon>
        <taxon>Ruminantia</taxon>
        <taxon>Pecora</taxon>
        <taxon>Bovidae</taxon>
        <taxon>Caprinae</taxon>
        <taxon>Ovis</taxon>
    </lineage>
</organism>
<gene>
    <name evidence="1" type="primary">HPSE</name>
</gene>
<accession>A0AC11DPJ8</accession>
<protein>
    <submittedName>
        <fullName evidence="1">Heparanase</fullName>
    </submittedName>
</protein>
<reference evidence="1" key="3">
    <citation type="submission" date="2025-09" db="UniProtKB">
        <authorList>
            <consortium name="Ensembl"/>
        </authorList>
    </citation>
    <scope>IDENTIFICATION</scope>
</reference>
<evidence type="ECO:0000313" key="1">
    <source>
        <dbReference type="Ensembl" id="ENSOARP00020046397.1"/>
    </source>
</evidence>